<keyword evidence="1" id="KW-1133">Transmembrane helix</keyword>
<proteinExistence type="predicted"/>
<evidence type="ECO:0000313" key="2">
    <source>
        <dbReference type="EMBL" id="SOY31760.1"/>
    </source>
</evidence>
<reference evidence="2 3" key="1">
    <citation type="submission" date="2018-01" db="EMBL/GenBank/DDBJ databases">
        <authorList>
            <person name="Gaut B.S."/>
            <person name="Morton B.R."/>
            <person name="Clegg M.T."/>
            <person name="Duvall M.R."/>
        </authorList>
    </citation>
    <scope>NUCLEOTIDE SEQUENCE [LARGE SCALE GENOMIC DNA]</scope>
    <source>
        <strain evidence="2">GP69</strain>
    </source>
</reference>
<dbReference type="Proteomes" id="UP000236311">
    <property type="component" value="Unassembled WGS sequence"/>
</dbReference>
<dbReference type="RefSeq" id="WP_172455244.1">
    <property type="nucleotide sequence ID" value="NZ_JANJZD010000033.1"/>
</dbReference>
<feature type="transmembrane region" description="Helical" evidence="1">
    <location>
        <begin position="21"/>
        <end position="38"/>
    </location>
</feature>
<name>A0A2K4ZMU2_9FIRM</name>
<dbReference type="EMBL" id="OFSM01000031">
    <property type="protein sequence ID" value="SOY31760.1"/>
    <property type="molecule type" value="Genomic_DNA"/>
</dbReference>
<keyword evidence="1" id="KW-0472">Membrane</keyword>
<keyword evidence="3" id="KW-1185">Reference proteome</keyword>
<protein>
    <submittedName>
        <fullName evidence="2">Uncharacterized protein</fullName>
    </submittedName>
</protein>
<accession>A0A2K4ZMU2</accession>
<sequence length="53" mass="6321">MRAKKERKVSIWKLIWKQRQIQAFVWAGLLFLLIFNYIPVFNLKRASSAVSLL</sequence>
<evidence type="ECO:0000256" key="1">
    <source>
        <dbReference type="SAM" id="Phobius"/>
    </source>
</evidence>
<evidence type="ECO:0000313" key="3">
    <source>
        <dbReference type="Proteomes" id="UP000236311"/>
    </source>
</evidence>
<keyword evidence="1" id="KW-0812">Transmembrane</keyword>
<organism evidence="2 3">
    <name type="scientific">Acetatifactor muris</name>
    <dbReference type="NCBI Taxonomy" id="879566"/>
    <lineage>
        <taxon>Bacteria</taxon>
        <taxon>Bacillati</taxon>
        <taxon>Bacillota</taxon>
        <taxon>Clostridia</taxon>
        <taxon>Lachnospirales</taxon>
        <taxon>Lachnospiraceae</taxon>
        <taxon>Acetatifactor</taxon>
    </lineage>
</organism>
<dbReference type="AlphaFoldDB" id="A0A2K4ZMU2"/>
<gene>
    <name evidence="2" type="ORF">AMURIS_04508</name>
</gene>